<evidence type="ECO:0000256" key="3">
    <source>
        <dbReference type="SAM" id="Coils"/>
    </source>
</evidence>
<accession>A0ABW0MIU7</accession>
<feature type="signal peptide" evidence="4">
    <location>
        <begin position="1"/>
        <end position="25"/>
    </location>
</feature>
<feature type="coiled-coil region" evidence="3">
    <location>
        <begin position="41"/>
        <end position="86"/>
    </location>
</feature>
<keyword evidence="2 4" id="KW-0732">Signal</keyword>
<dbReference type="Gene3D" id="3.30.910.20">
    <property type="entry name" value="Skp domain"/>
    <property type="match status" value="1"/>
</dbReference>
<gene>
    <name evidence="5" type="ORF">ACFPQ5_07860</name>
</gene>
<feature type="chain" id="PRO_5046832060" evidence="4">
    <location>
        <begin position="26"/>
        <end position="174"/>
    </location>
</feature>
<comment type="caution">
    <text evidence="5">The sequence shown here is derived from an EMBL/GenBank/DDBJ whole genome shotgun (WGS) entry which is preliminary data.</text>
</comment>
<dbReference type="Pfam" id="PF03938">
    <property type="entry name" value="OmpH"/>
    <property type="match status" value="1"/>
</dbReference>
<keyword evidence="3" id="KW-0175">Coiled coil</keyword>
<dbReference type="Proteomes" id="UP001596101">
    <property type="component" value="Unassembled WGS sequence"/>
</dbReference>
<name>A0ABW0MIU7_9BURK</name>
<dbReference type="InterPro" id="IPR005632">
    <property type="entry name" value="Chaperone_Skp"/>
</dbReference>
<keyword evidence="6" id="KW-1185">Reference proteome</keyword>
<dbReference type="SMART" id="SM00935">
    <property type="entry name" value="OmpH"/>
    <property type="match status" value="1"/>
</dbReference>
<dbReference type="EMBL" id="JBHSMR010000012">
    <property type="protein sequence ID" value="MFC5478099.1"/>
    <property type="molecule type" value="Genomic_DNA"/>
</dbReference>
<proteinExistence type="inferred from homology"/>
<evidence type="ECO:0000256" key="4">
    <source>
        <dbReference type="SAM" id="SignalP"/>
    </source>
</evidence>
<sequence>MNKHLKHAAAACFALGLAWSASVAAQDIGRPLEVRIAVVNVERLLADSQRARAAAAKIEAEFLPRRERIAAQLRQLRALSARLEQDAPHLDDREKLVRSRAVGELERTIARAQAKISDDYADRTAAERAALARRIHDLIQKLPAQLGVDVVLTRTVWHRPQIDVTDKVAAMLDR</sequence>
<evidence type="ECO:0000256" key="1">
    <source>
        <dbReference type="ARBA" id="ARBA00009091"/>
    </source>
</evidence>
<dbReference type="RefSeq" id="WP_379753162.1">
    <property type="nucleotide sequence ID" value="NZ_JBHSMR010000012.1"/>
</dbReference>
<evidence type="ECO:0000313" key="6">
    <source>
        <dbReference type="Proteomes" id="UP001596101"/>
    </source>
</evidence>
<protein>
    <submittedName>
        <fullName evidence="5">OmpH family outer membrane protein</fullName>
    </submittedName>
</protein>
<reference evidence="6" key="1">
    <citation type="journal article" date="2019" name="Int. J. Syst. Evol. Microbiol.">
        <title>The Global Catalogue of Microorganisms (GCM) 10K type strain sequencing project: providing services to taxonomists for standard genome sequencing and annotation.</title>
        <authorList>
            <consortium name="The Broad Institute Genomics Platform"/>
            <consortium name="The Broad Institute Genome Sequencing Center for Infectious Disease"/>
            <person name="Wu L."/>
            <person name="Ma J."/>
        </authorList>
    </citation>
    <scope>NUCLEOTIDE SEQUENCE [LARGE SCALE GENOMIC DNA]</scope>
    <source>
        <strain evidence="6">CCUG 43111</strain>
    </source>
</reference>
<dbReference type="InterPro" id="IPR024930">
    <property type="entry name" value="Skp_dom_sf"/>
</dbReference>
<organism evidence="5 6">
    <name type="scientific">Massilia suwonensis</name>
    <dbReference type="NCBI Taxonomy" id="648895"/>
    <lineage>
        <taxon>Bacteria</taxon>
        <taxon>Pseudomonadati</taxon>
        <taxon>Pseudomonadota</taxon>
        <taxon>Betaproteobacteria</taxon>
        <taxon>Burkholderiales</taxon>
        <taxon>Oxalobacteraceae</taxon>
        <taxon>Telluria group</taxon>
        <taxon>Massilia</taxon>
    </lineage>
</organism>
<dbReference type="PANTHER" id="PTHR35089:SF1">
    <property type="entry name" value="CHAPERONE PROTEIN SKP"/>
    <property type="match status" value="1"/>
</dbReference>
<comment type="similarity">
    <text evidence="1">Belongs to the Skp family.</text>
</comment>
<dbReference type="SUPFAM" id="SSF111384">
    <property type="entry name" value="OmpH-like"/>
    <property type="match status" value="1"/>
</dbReference>
<evidence type="ECO:0000256" key="2">
    <source>
        <dbReference type="ARBA" id="ARBA00022729"/>
    </source>
</evidence>
<dbReference type="PANTHER" id="PTHR35089">
    <property type="entry name" value="CHAPERONE PROTEIN SKP"/>
    <property type="match status" value="1"/>
</dbReference>
<evidence type="ECO:0000313" key="5">
    <source>
        <dbReference type="EMBL" id="MFC5478099.1"/>
    </source>
</evidence>